<dbReference type="Gene3D" id="1.25.40.10">
    <property type="entry name" value="Tetratricopeptide repeat domain"/>
    <property type="match status" value="1"/>
</dbReference>
<sequence>MLARILEQNDPGVRLVEVSGDPWIGKSLLLDVLGDLARGQNWEVALTAAGSLLEVLPFGVFADALDDLLTPYGDALVDGFPPHHMAWLAGIFPTLARHAHDVVLPGNPSEMNHAFHAVRSLLDNLGSRHRLLLIIDDMHWADEESVLLLDYLVRHPTTSRVLLVVAHRPRQDQHNLRILLDEAAATGRSARIELRPLADEDLVELLPDGLIPSQQHRLRTASEGSPGLLRALRRLDQWAEEDEPPDPARLAGPSGSAEPPISLLREFRGLSPLGRTVAHSAALVQEPFDTALLAQAAQVTEAEATAGVDELVRQDILRPDETRRTFRFRNRPLRSTAYQMAGAAWRLGAHTRAAAVLRGRASPPPQIARHLGRSVLDSQDTAGIRILEEAASATLWERPDQSASWMRAALDLLPHRPDGSRQQHLHLAIALALSGKLTESLAAFDRTPPDEMDTSGDAWLWRAQVLRLLGRHAESAELLEKAIANLPPDAHETRARTAGALLATMLEAGQPQLSLTIGTSVDDTGFRPALRALLSALQSLASAADGDTHGLTADRVVAAAKLIDKLPDETLRPSLDTLYWLGRAEHALGQDTAALGHLDRALGLATRHRLHYIVPQLTTLTGHVLLGVGETAAAERRADYARQAADRIGSAFQACQARALHGRIDHPGASGTPVVADRTGQDPLPRAQESGADPVAEAETGAGERLPEATTELQRLSGRERQISVLVSNGRTNQQIARTLELSPKTVETYLARIFKKLDLCSRAQLAALVGREGHMAL</sequence>
<dbReference type="PRINTS" id="PR00038">
    <property type="entry name" value="HTHLUXR"/>
</dbReference>
<dbReference type="SUPFAM" id="SSF48452">
    <property type="entry name" value="TPR-like"/>
    <property type="match status" value="1"/>
</dbReference>
<proteinExistence type="predicted"/>
<feature type="domain" description="HTH luxR-type" evidence="4">
    <location>
        <begin position="709"/>
        <end position="774"/>
    </location>
</feature>
<keyword evidence="2" id="KW-0067">ATP-binding</keyword>
<dbReference type="InterPro" id="IPR016032">
    <property type="entry name" value="Sig_transdc_resp-reg_C-effctor"/>
</dbReference>
<evidence type="ECO:0000313" key="6">
    <source>
        <dbReference type="Proteomes" id="UP000590647"/>
    </source>
</evidence>
<dbReference type="AlphaFoldDB" id="A0A7W9HAT1"/>
<feature type="region of interest" description="Disordered" evidence="3">
    <location>
        <begin position="663"/>
        <end position="705"/>
    </location>
</feature>
<dbReference type="EMBL" id="JACHNE010000001">
    <property type="protein sequence ID" value="MBB5798546.1"/>
    <property type="molecule type" value="Genomic_DNA"/>
</dbReference>
<evidence type="ECO:0000256" key="3">
    <source>
        <dbReference type="SAM" id="MobiDB-lite"/>
    </source>
</evidence>
<evidence type="ECO:0000256" key="2">
    <source>
        <dbReference type="ARBA" id="ARBA00022840"/>
    </source>
</evidence>
<dbReference type="PANTHER" id="PTHR16305:SF35">
    <property type="entry name" value="TRANSCRIPTIONAL ACTIVATOR DOMAIN"/>
    <property type="match status" value="1"/>
</dbReference>
<dbReference type="Proteomes" id="UP000590647">
    <property type="component" value="Unassembled WGS sequence"/>
</dbReference>
<dbReference type="Pfam" id="PF00196">
    <property type="entry name" value="GerE"/>
    <property type="match status" value="1"/>
</dbReference>
<dbReference type="InterPro" id="IPR041664">
    <property type="entry name" value="AAA_16"/>
</dbReference>
<dbReference type="PROSITE" id="PS00622">
    <property type="entry name" value="HTH_LUXR_1"/>
    <property type="match status" value="1"/>
</dbReference>
<name>A0A7W9HAT1_9ACTN</name>
<dbReference type="SUPFAM" id="SSF46894">
    <property type="entry name" value="C-terminal effector domain of the bipartite response regulators"/>
    <property type="match status" value="1"/>
</dbReference>
<dbReference type="InterPro" id="IPR036388">
    <property type="entry name" value="WH-like_DNA-bd_sf"/>
</dbReference>
<comment type="caution">
    <text evidence="5">The sequence shown here is derived from an EMBL/GenBank/DDBJ whole genome shotgun (WGS) entry which is preliminary data.</text>
</comment>
<dbReference type="SUPFAM" id="SSF52540">
    <property type="entry name" value="P-loop containing nucleoside triphosphate hydrolases"/>
    <property type="match status" value="1"/>
</dbReference>
<accession>A0A7W9HAT1</accession>
<dbReference type="InterPro" id="IPR027417">
    <property type="entry name" value="P-loop_NTPase"/>
</dbReference>
<evidence type="ECO:0000313" key="5">
    <source>
        <dbReference type="EMBL" id="MBB5798546.1"/>
    </source>
</evidence>
<organism evidence="5 6">
    <name type="scientific">Streptomyces caelestis</name>
    <dbReference type="NCBI Taxonomy" id="36816"/>
    <lineage>
        <taxon>Bacteria</taxon>
        <taxon>Bacillati</taxon>
        <taxon>Actinomycetota</taxon>
        <taxon>Actinomycetes</taxon>
        <taxon>Kitasatosporales</taxon>
        <taxon>Streptomycetaceae</taxon>
        <taxon>Streptomyces</taxon>
    </lineage>
</organism>
<dbReference type="Gene3D" id="1.10.10.10">
    <property type="entry name" value="Winged helix-like DNA-binding domain superfamily/Winged helix DNA-binding domain"/>
    <property type="match status" value="1"/>
</dbReference>
<gene>
    <name evidence="5" type="ORF">HDA41_006510</name>
</gene>
<keyword evidence="1" id="KW-0547">Nucleotide-binding</keyword>
<keyword evidence="6" id="KW-1185">Reference proteome</keyword>
<evidence type="ECO:0000256" key="1">
    <source>
        <dbReference type="ARBA" id="ARBA00022741"/>
    </source>
</evidence>
<protein>
    <submittedName>
        <fullName evidence="5">DNA-binding CsgD family transcriptional regulator</fullName>
    </submittedName>
</protein>
<dbReference type="GO" id="GO:0004016">
    <property type="term" value="F:adenylate cyclase activity"/>
    <property type="evidence" value="ECO:0007669"/>
    <property type="project" value="TreeGrafter"/>
</dbReference>
<dbReference type="GO" id="GO:0006355">
    <property type="term" value="P:regulation of DNA-templated transcription"/>
    <property type="evidence" value="ECO:0007669"/>
    <property type="project" value="InterPro"/>
</dbReference>
<reference evidence="5 6" key="1">
    <citation type="submission" date="2020-08" db="EMBL/GenBank/DDBJ databases">
        <title>Sequencing the genomes of 1000 actinobacteria strains.</title>
        <authorList>
            <person name="Klenk H.-P."/>
        </authorList>
    </citation>
    <scope>NUCLEOTIDE SEQUENCE [LARGE SCALE GENOMIC DNA]</scope>
    <source>
        <strain evidence="5 6">DSM 40084</strain>
    </source>
</reference>
<dbReference type="CDD" id="cd06170">
    <property type="entry name" value="LuxR_C_like"/>
    <property type="match status" value="1"/>
</dbReference>
<dbReference type="SMART" id="SM00421">
    <property type="entry name" value="HTH_LUXR"/>
    <property type="match status" value="1"/>
</dbReference>
<dbReference type="InterPro" id="IPR000792">
    <property type="entry name" value="Tscrpt_reg_LuxR_C"/>
</dbReference>
<dbReference type="GO" id="GO:0003677">
    <property type="term" value="F:DNA binding"/>
    <property type="evidence" value="ECO:0007669"/>
    <property type="project" value="UniProtKB-KW"/>
</dbReference>
<dbReference type="GO" id="GO:0005737">
    <property type="term" value="C:cytoplasm"/>
    <property type="evidence" value="ECO:0007669"/>
    <property type="project" value="TreeGrafter"/>
</dbReference>
<dbReference type="InterPro" id="IPR011990">
    <property type="entry name" value="TPR-like_helical_dom_sf"/>
</dbReference>
<keyword evidence="5" id="KW-0238">DNA-binding</keyword>
<dbReference type="PANTHER" id="PTHR16305">
    <property type="entry name" value="TESTICULAR SOLUBLE ADENYLYL CYCLASE"/>
    <property type="match status" value="1"/>
</dbReference>
<evidence type="ECO:0000259" key="4">
    <source>
        <dbReference type="PROSITE" id="PS50043"/>
    </source>
</evidence>
<dbReference type="PROSITE" id="PS50043">
    <property type="entry name" value="HTH_LUXR_2"/>
    <property type="match status" value="1"/>
</dbReference>
<dbReference type="Pfam" id="PF13191">
    <property type="entry name" value="AAA_16"/>
    <property type="match status" value="1"/>
</dbReference>
<dbReference type="GO" id="GO:0005524">
    <property type="term" value="F:ATP binding"/>
    <property type="evidence" value="ECO:0007669"/>
    <property type="project" value="UniProtKB-KW"/>
</dbReference>